<evidence type="ECO:0000313" key="1">
    <source>
        <dbReference type="EMBL" id="SEQ01366.1"/>
    </source>
</evidence>
<accession>A0A1H9CJG5</accession>
<dbReference type="Proteomes" id="UP000199496">
    <property type="component" value="Unassembled WGS sequence"/>
</dbReference>
<dbReference type="STRING" id="867345.SAMN05421693_11422"/>
<proteinExistence type="predicted"/>
<evidence type="ECO:0000313" key="2">
    <source>
        <dbReference type="Proteomes" id="UP000199496"/>
    </source>
</evidence>
<sequence length="74" mass="8184">MTDHLHQVLIAVRAAREQLDSMPPVDQEVFAVAMVNALNDVLPRLPRAPLPLIRQDLINAAARIQDRLEGAGHD</sequence>
<gene>
    <name evidence="1" type="ORF">SAMN05421693_11422</name>
</gene>
<dbReference type="RefSeq" id="WP_090206431.1">
    <property type="nucleotide sequence ID" value="NZ_FOFO01000014.1"/>
</dbReference>
<reference evidence="1 2" key="1">
    <citation type="submission" date="2016-10" db="EMBL/GenBank/DDBJ databases">
        <authorList>
            <person name="de Groot N.N."/>
        </authorList>
    </citation>
    <scope>NUCLEOTIDE SEQUENCE [LARGE SCALE GENOMIC DNA]</scope>
    <source>
        <strain evidence="1 2">B7-7</strain>
    </source>
</reference>
<organism evidence="1 2">
    <name type="scientific">Ectothiorhodospira magna</name>
    <dbReference type="NCBI Taxonomy" id="867345"/>
    <lineage>
        <taxon>Bacteria</taxon>
        <taxon>Pseudomonadati</taxon>
        <taxon>Pseudomonadota</taxon>
        <taxon>Gammaproteobacteria</taxon>
        <taxon>Chromatiales</taxon>
        <taxon>Ectothiorhodospiraceae</taxon>
        <taxon>Ectothiorhodospira</taxon>
    </lineage>
</organism>
<dbReference type="AlphaFoldDB" id="A0A1H9CJG5"/>
<name>A0A1H9CJG5_9GAMM</name>
<keyword evidence="2" id="KW-1185">Reference proteome</keyword>
<dbReference type="EMBL" id="FOFO01000014">
    <property type="protein sequence ID" value="SEQ01366.1"/>
    <property type="molecule type" value="Genomic_DNA"/>
</dbReference>
<protein>
    <submittedName>
        <fullName evidence="1">Uncharacterized protein</fullName>
    </submittedName>
</protein>